<dbReference type="EMBL" id="PNYA01000015">
    <property type="protein sequence ID" value="PMS18333.1"/>
    <property type="molecule type" value="Genomic_DNA"/>
</dbReference>
<dbReference type="AlphaFoldDB" id="A0A2N7VME9"/>
<evidence type="ECO:0000256" key="1">
    <source>
        <dbReference type="ARBA" id="ARBA00022491"/>
    </source>
</evidence>
<keyword evidence="3" id="KW-0175">Coiled coil</keyword>
<evidence type="ECO:0000313" key="9">
    <source>
        <dbReference type="Proteomes" id="UP000235616"/>
    </source>
</evidence>
<dbReference type="Pfam" id="PF00440">
    <property type="entry name" value="TetR_N"/>
    <property type="match status" value="1"/>
</dbReference>
<dbReference type="InterPro" id="IPR001647">
    <property type="entry name" value="HTH_TetR"/>
</dbReference>
<dbReference type="PANTHER" id="PTHR30055">
    <property type="entry name" value="HTH-TYPE TRANSCRIPTIONAL REGULATOR RUTR"/>
    <property type="match status" value="1"/>
</dbReference>
<dbReference type="PRINTS" id="PR00455">
    <property type="entry name" value="HTHTETR"/>
</dbReference>
<dbReference type="PANTHER" id="PTHR30055:SF183">
    <property type="entry name" value="NUCLEOID OCCLUSION FACTOR SLMA"/>
    <property type="match status" value="1"/>
</dbReference>
<evidence type="ECO:0000256" key="2">
    <source>
        <dbReference type="ARBA" id="ARBA00023015"/>
    </source>
</evidence>
<dbReference type="InterPro" id="IPR050109">
    <property type="entry name" value="HTH-type_TetR-like_transc_reg"/>
</dbReference>
<comment type="caution">
    <text evidence="8">The sequence shown here is derived from an EMBL/GenBank/DDBJ whole genome shotgun (WGS) entry which is preliminary data.</text>
</comment>
<dbReference type="Gene3D" id="1.10.357.10">
    <property type="entry name" value="Tetracycline Repressor, domain 2"/>
    <property type="match status" value="1"/>
</dbReference>
<dbReference type="InterPro" id="IPR009057">
    <property type="entry name" value="Homeodomain-like_sf"/>
</dbReference>
<proteinExistence type="predicted"/>
<evidence type="ECO:0000313" key="8">
    <source>
        <dbReference type="EMBL" id="PMS18333.1"/>
    </source>
</evidence>
<accession>A0A2N7VME9</accession>
<evidence type="ECO:0000256" key="6">
    <source>
        <dbReference type="PROSITE-ProRule" id="PRU00335"/>
    </source>
</evidence>
<dbReference type="OrthoDB" id="5293507at2"/>
<dbReference type="GO" id="GO:0000976">
    <property type="term" value="F:transcription cis-regulatory region binding"/>
    <property type="evidence" value="ECO:0007669"/>
    <property type="project" value="TreeGrafter"/>
</dbReference>
<sequence length="200" mass="21941">MPVAAKPGARTKPPETRRNDIMNAALRLFVEQGVAATTVDHITAAAEVAKGTFYLYFTSKDELLAALGARFGQELLESIHKATRRIEGDWQGRLAAWAKAYAAGYLASVRVHDAVFSGTWPRPRDGQLDNCVVDDLEQLLDEGKRALAWSIEDTRMTAVFLFGGIHSIVDDVSRRQSRTTRASLARTVETLALRSVGSPN</sequence>
<evidence type="ECO:0000256" key="5">
    <source>
        <dbReference type="ARBA" id="ARBA00023163"/>
    </source>
</evidence>
<dbReference type="PROSITE" id="PS01081">
    <property type="entry name" value="HTH_TETR_1"/>
    <property type="match status" value="1"/>
</dbReference>
<keyword evidence="9" id="KW-1185">Reference proteome</keyword>
<evidence type="ECO:0000259" key="7">
    <source>
        <dbReference type="PROSITE" id="PS50977"/>
    </source>
</evidence>
<organism evidence="8 9">
    <name type="scientific">Trinickia dabaoshanensis</name>
    <dbReference type="NCBI Taxonomy" id="564714"/>
    <lineage>
        <taxon>Bacteria</taxon>
        <taxon>Pseudomonadati</taxon>
        <taxon>Pseudomonadota</taxon>
        <taxon>Betaproteobacteria</taxon>
        <taxon>Burkholderiales</taxon>
        <taxon>Burkholderiaceae</taxon>
        <taxon>Trinickia</taxon>
    </lineage>
</organism>
<gene>
    <name evidence="8" type="ORF">C0Z18_17300</name>
</gene>
<dbReference type="GO" id="GO:0003700">
    <property type="term" value="F:DNA-binding transcription factor activity"/>
    <property type="evidence" value="ECO:0007669"/>
    <property type="project" value="TreeGrafter"/>
</dbReference>
<dbReference type="InterPro" id="IPR023772">
    <property type="entry name" value="DNA-bd_HTH_TetR-type_CS"/>
</dbReference>
<dbReference type="Proteomes" id="UP000235616">
    <property type="component" value="Unassembled WGS sequence"/>
</dbReference>
<protein>
    <submittedName>
        <fullName evidence="8">TetR family transcriptional regulator</fullName>
    </submittedName>
</protein>
<keyword evidence="5" id="KW-0804">Transcription</keyword>
<keyword evidence="4 6" id="KW-0238">DNA-binding</keyword>
<dbReference type="SUPFAM" id="SSF46689">
    <property type="entry name" value="Homeodomain-like"/>
    <property type="match status" value="1"/>
</dbReference>
<evidence type="ECO:0000256" key="4">
    <source>
        <dbReference type="ARBA" id="ARBA00023125"/>
    </source>
</evidence>
<evidence type="ECO:0000256" key="3">
    <source>
        <dbReference type="ARBA" id="ARBA00023054"/>
    </source>
</evidence>
<name>A0A2N7VME9_9BURK</name>
<feature type="domain" description="HTH tetR-type" evidence="7">
    <location>
        <begin position="15"/>
        <end position="75"/>
    </location>
</feature>
<keyword evidence="1" id="KW-0678">Repressor</keyword>
<feature type="DNA-binding region" description="H-T-H motif" evidence="6">
    <location>
        <begin position="38"/>
        <end position="57"/>
    </location>
</feature>
<dbReference type="PROSITE" id="PS50977">
    <property type="entry name" value="HTH_TETR_2"/>
    <property type="match status" value="1"/>
</dbReference>
<keyword evidence="2" id="KW-0805">Transcription regulation</keyword>
<dbReference type="RefSeq" id="WP_102646646.1">
    <property type="nucleotide sequence ID" value="NZ_PNYA01000015.1"/>
</dbReference>
<reference evidence="8 9" key="1">
    <citation type="submission" date="2018-01" db="EMBL/GenBank/DDBJ databases">
        <title>Whole genome analyses suggest that Burkholderia sensu lato contains two further novel genera in the rhizoxinica-symbiotica group Mycetohabitans gen. nov., and Trinickia gen. nov.: implications for the evolution of diazotrophy and nodulation in the Burkholderiaceae.</title>
        <authorList>
            <person name="Estrada-de los Santos P."/>
            <person name="Palmer M."/>
            <person name="Chavez-Ramirez B."/>
            <person name="Beukes C."/>
            <person name="Steenkamp E.T."/>
            <person name="Hirsch A.M."/>
            <person name="Manyaka P."/>
            <person name="Maluk M."/>
            <person name="Lafos M."/>
            <person name="Crook M."/>
            <person name="Gross E."/>
            <person name="Simon M.F."/>
            <person name="Bueno dos Reis Junior F."/>
            <person name="Poole P.S."/>
            <person name="Venter S.N."/>
            <person name="James E.K."/>
        </authorList>
    </citation>
    <scope>NUCLEOTIDE SEQUENCE [LARGE SCALE GENOMIC DNA]</scope>
    <source>
        <strain evidence="8 9">GIMN1.004</strain>
    </source>
</reference>